<dbReference type="Pfam" id="PF02435">
    <property type="entry name" value="Glyco_hydro_68"/>
    <property type="match status" value="1"/>
</dbReference>
<dbReference type="Gene3D" id="2.115.10.20">
    <property type="entry name" value="Glycosyl hydrolase domain, family 43"/>
    <property type="match status" value="1"/>
</dbReference>
<keyword evidence="4" id="KW-0812">Transmembrane</keyword>
<evidence type="ECO:0000256" key="4">
    <source>
        <dbReference type="SAM" id="Phobius"/>
    </source>
</evidence>
<dbReference type="SUPFAM" id="SSF75005">
    <property type="entry name" value="Arabinanase/levansucrase/invertase"/>
    <property type="match status" value="1"/>
</dbReference>
<evidence type="ECO:0000313" key="5">
    <source>
        <dbReference type="EMBL" id="MBS9337746.1"/>
    </source>
</evidence>
<dbReference type="CDD" id="cd08997">
    <property type="entry name" value="GH68"/>
    <property type="match status" value="1"/>
</dbReference>
<evidence type="ECO:0000256" key="3">
    <source>
        <dbReference type="RuleBase" id="RU361220"/>
    </source>
</evidence>
<evidence type="ECO:0000313" key="6">
    <source>
        <dbReference type="Proteomes" id="UP001519503"/>
    </source>
</evidence>
<gene>
    <name evidence="5" type="ORF">G6R30_04630</name>
</gene>
<keyword evidence="4" id="KW-1133">Transmembrane helix</keyword>
<feature type="transmembrane region" description="Helical" evidence="4">
    <location>
        <begin position="21"/>
        <end position="38"/>
    </location>
</feature>
<protein>
    <submittedName>
        <fullName evidence="5">Glycoside hydrolase family 68 protein</fullName>
    </submittedName>
</protein>
<keyword evidence="2" id="KW-0106">Calcium</keyword>
<comment type="caution">
    <text evidence="5">The sequence shown here is derived from an EMBL/GenBank/DDBJ whole genome shotgun (WGS) entry which is preliminary data.</text>
</comment>
<keyword evidence="6" id="KW-1185">Reference proteome</keyword>
<evidence type="ECO:0000256" key="1">
    <source>
        <dbReference type="ARBA" id="ARBA00006775"/>
    </source>
</evidence>
<keyword evidence="4" id="KW-0472">Membrane</keyword>
<dbReference type="RefSeq" id="WP_213821945.1">
    <property type="nucleotide sequence ID" value="NZ_JAAMFL010000007.1"/>
</dbReference>
<dbReference type="GO" id="GO:0016787">
    <property type="term" value="F:hydrolase activity"/>
    <property type="evidence" value="ECO:0007669"/>
    <property type="project" value="UniProtKB-KW"/>
</dbReference>
<proteinExistence type="inferred from homology"/>
<comment type="similarity">
    <text evidence="1 3">Belongs to the glycosyl hydrolase 68 family.</text>
</comment>
<dbReference type="EMBL" id="JAAMFL010000007">
    <property type="protein sequence ID" value="MBS9337746.1"/>
    <property type="molecule type" value="Genomic_DNA"/>
</dbReference>
<dbReference type="Proteomes" id="UP001519503">
    <property type="component" value="Unassembled WGS sequence"/>
</dbReference>
<reference evidence="5 6" key="1">
    <citation type="submission" date="2020-02" db="EMBL/GenBank/DDBJ databases">
        <title>Fructobacillus sp. isolated from paper mulberry of Taiwan.</title>
        <authorList>
            <person name="Lin S.-T."/>
        </authorList>
    </citation>
    <scope>NUCLEOTIDE SEQUENCE [LARGE SCALE GENOMIC DNA]</scope>
    <source>
        <strain evidence="5 6">S1-1</strain>
    </source>
</reference>
<sequence>MKYLKAINLMIKYKKNSASKIICIFFLTVFGFGLILIYCNRDTLKDMLKCYNKDYGIAHITRSQMDSFSNSLDTEAFRAPKYNQKELMKDVPKSKTWDSESQTMKKVPVWDSWPVTNPDGTVADYHGYRLVIGLTSIGARSDVGGAHLGLYSQRIDADSNDINSWEYLGNVFDSFGEGKNSSSDQSLNQMKSEWSGSTILFHQNDDTLRLFYTNAMATGADNQAQALTTAQITVVPKNGLDWKSGLTINHSKATDNKTIFLGDGRIYQTVDQAKQKEGDFYNSFAMRDPHFVEENGKYYLLFETSTSDKYGAEGENNLNNQAYYGSYVYFKNERKRLLKERDSLEFKKAFYGNAAIGMVELNKDFTVKKVMKPLLTANATHDVIERPNVFKYKGKYYLFTCLSADKFATNGKQFRNQSYLLGYSSDSLEGKYEPLNGNGLVLSSSTVKGISNYTYSFLALKPNKNEKNIVITSFANNETFAPSYIMNIKNNKTKLLNDRLLGQGALVDNGKYFKTVPQTKYNG</sequence>
<dbReference type="InterPro" id="IPR023296">
    <property type="entry name" value="Glyco_hydro_beta-prop_sf"/>
</dbReference>
<name>A0ABS5QX11_9LACO</name>
<keyword evidence="5" id="KW-0378">Hydrolase</keyword>
<accession>A0ABS5QX11</accession>
<dbReference type="InterPro" id="IPR003469">
    <property type="entry name" value="Glyco_hydro_68"/>
</dbReference>
<evidence type="ECO:0000256" key="2">
    <source>
        <dbReference type="ARBA" id="ARBA00022837"/>
    </source>
</evidence>
<organism evidence="5 6">
    <name type="scientific">Fructobacillus parabroussonetiae</name>
    <dbReference type="NCBI Taxonomy" id="2713174"/>
    <lineage>
        <taxon>Bacteria</taxon>
        <taxon>Bacillati</taxon>
        <taxon>Bacillota</taxon>
        <taxon>Bacilli</taxon>
        <taxon>Lactobacillales</taxon>
        <taxon>Lactobacillaceae</taxon>
        <taxon>Fructobacillus</taxon>
    </lineage>
</organism>